<comment type="caution">
    <text evidence="1">The sequence shown here is derived from an EMBL/GenBank/DDBJ whole genome shotgun (WGS) entry which is preliminary data.</text>
</comment>
<dbReference type="EMBL" id="BROH01000015">
    <property type="protein sequence ID" value="GKY89852.1"/>
    <property type="molecule type" value="Genomic_DNA"/>
</dbReference>
<gene>
    <name evidence="1" type="ORF">STA1M1_37210</name>
</gene>
<protein>
    <recommendedName>
        <fullName evidence="3">Integrase</fullName>
    </recommendedName>
</protein>
<dbReference type="Proteomes" id="UP001144205">
    <property type="component" value="Unassembled WGS sequence"/>
</dbReference>
<organism evidence="1 2">
    <name type="scientific">Sinisalibacter aestuarii</name>
    <dbReference type="NCBI Taxonomy" id="2949426"/>
    <lineage>
        <taxon>Bacteria</taxon>
        <taxon>Pseudomonadati</taxon>
        <taxon>Pseudomonadota</taxon>
        <taxon>Alphaproteobacteria</taxon>
        <taxon>Rhodobacterales</taxon>
        <taxon>Roseobacteraceae</taxon>
        <taxon>Sinisalibacter</taxon>
    </lineage>
</organism>
<reference evidence="1" key="1">
    <citation type="journal article" date="2023" name="Int. J. Syst. Evol. Microbiol.">
        <title>Sinisalibacter aestuarii sp. nov., isolated from estuarine sediment of the Arakawa River.</title>
        <authorList>
            <person name="Arafat S.T."/>
            <person name="Hirano S."/>
            <person name="Sato A."/>
            <person name="Takeuchi K."/>
            <person name="Yasuda T."/>
            <person name="Terahara T."/>
            <person name="Hamada M."/>
            <person name="Kobayashi T."/>
        </authorList>
    </citation>
    <scope>NUCLEOTIDE SEQUENCE</scope>
    <source>
        <strain evidence="1">B-399</strain>
    </source>
</reference>
<accession>A0ABQ5LXZ9</accession>
<sequence length="147" mass="17135">MNNRTWRPDLSDPGVQKRLAPRNAIYFNLISYCRHIGLRKLDDRNSTWVARIRRKDGGYTQNCLGHATQAGENLMSYEEAVECAERWFRRSDVRRIAAEPYQVGSKRTLSICPIGLEYSVGHALADYLDWKRLRRHLECRDFCIAMG</sequence>
<proteinExistence type="predicted"/>
<dbReference type="RefSeq" id="WP_281843776.1">
    <property type="nucleotide sequence ID" value="NZ_BROH01000015.1"/>
</dbReference>
<name>A0ABQ5LXZ9_9RHOB</name>
<evidence type="ECO:0000313" key="2">
    <source>
        <dbReference type="Proteomes" id="UP001144205"/>
    </source>
</evidence>
<evidence type="ECO:0008006" key="3">
    <source>
        <dbReference type="Google" id="ProtNLM"/>
    </source>
</evidence>
<evidence type="ECO:0000313" key="1">
    <source>
        <dbReference type="EMBL" id="GKY89852.1"/>
    </source>
</evidence>
<keyword evidence="2" id="KW-1185">Reference proteome</keyword>